<comment type="caution">
    <text evidence="1">The sequence shown here is derived from an EMBL/GenBank/DDBJ whole genome shotgun (WGS) entry which is preliminary data.</text>
</comment>
<keyword evidence="2" id="KW-1185">Reference proteome</keyword>
<evidence type="ECO:0000313" key="2">
    <source>
        <dbReference type="Proteomes" id="UP001230649"/>
    </source>
</evidence>
<evidence type="ECO:0000313" key="1">
    <source>
        <dbReference type="EMBL" id="KAJ9104072.1"/>
    </source>
</evidence>
<reference evidence="1" key="1">
    <citation type="submission" date="2023-04" db="EMBL/GenBank/DDBJ databases">
        <title>Draft Genome sequencing of Naganishia species isolated from polar environments using Oxford Nanopore Technology.</title>
        <authorList>
            <person name="Leo P."/>
            <person name="Venkateswaran K."/>
        </authorList>
    </citation>
    <scope>NUCLEOTIDE SEQUENCE</scope>
    <source>
        <strain evidence="1">MNA-CCFEE 5262</strain>
    </source>
</reference>
<organism evidence="1 2">
    <name type="scientific">Naganishia adeliensis</name>
    <dbReference type="NCBI Taxonomy" id="92952"/>
    <lineage>
        <taxon>Eukaryota</taxon>
        <taxon>Fungi</taxon>
        <taxon>Dikarya</taxon>
        <taxon>Basidiomycota</taxon>
        <taxon>Agaricomycotina</taxon>
        <taxon>Tremellomycetes</taxon>
        <taxon>Filobasidiales</taxon>
        <taxon>Filobasidiaceae</taxon>
        <taxon>Naganishia</taxon>
    </lineage>
</organism>
<proteinExistence type="predicted"/>
<dbReference type="EMBL" id="JASBWS010000056">
    <property type="protein sequence ID" value="KAJ9104072.1"/>
    <property type="molecule type" value="Genomic_DNA"/>
</dbReference>
<dbReference type="Proteomes" id="UP001230649">
    <property type="component" value="Unassembled WGS sequence"/>
</dbReference>
<accession>A0ACC2W0A5</accession>
<sequence length="224" mass="24538">MMAARKNGNHVIDYRTPLFSIRAVRSAIISDGATYSKYNPLTPDQKDKTPFGIIATIKSVSKSAVERNKVRTRFKEAVRLALTRAPAETEGGKEVANSGTSSMKQVDLPSGYHYLATLSPGIYAEPMTSLVHQVRSAIIALSDQAHSIGKSIQHKHGKEPGIQRPFVAHRGGTPTPAYGSPFRGQRFQAGNLEVIYGYTIMMYNDPCQASMSPMQYPAKLRAIL</sequence>
<name>A0ACC2W0A5_9TREE</name>
<protein>
    <submittedName>
        <fullName evidence="1">Uncharacterized protein</fullName>
    </submittedName>
</protein>
<gene>
    <name evidence="1" type="ORF">QFC20_004649</name>
</gene>